<gene>
    <name evidence="3" type="ORF">CSSPJE1EN1_LOCUS18197</name>
</gene>
<dbReference type="Proteomes" id="UP001497444">
    <property type="component" value="Chromosome 5"/>
</dbReference>
<organism evidence="3 4">
    <name type="scientific">Sphagnum jensenii</name>
    <dbReference type="NCBI Taxonomy" id="128206"/>
    <lineage>
        <taxon>Eukaryota</taxon>
        <taxon>Viridiplantae</taxon>
        <taxon>Streptophyta</taxon>
        <taxon>Embryophyta</taxon>
        <taxon>Bryophyta</taxon>
        <taxon>Sphagnophytina</taxon>
        <taxon>Sphagnopsida</taxon>
        <taxon>Sphagnales</taxon>
        <taxon>Sphagnaceae</taxon>
        <taxon>Sphagnum</taxon>
    </lineage>
</organism>
<feature type="compositionally biased region" description="Acidic residues" evidence="1">
    <location>
        <begin position="137"/>
        <end position="149"/>
    </location>
</feature>
<name>A0ABP0X0S4_9BRYO</name>
<dbReference type="InterPro" id="IPR012337">
    <property type="entry name" value="RNaseH-like_sf"/>
</dbReference>
<evidence type="ECO:0000313" key="3">
    <source>
        <dbReference type="EMBL" id="CAK9272719.1"/>
    </source>
</evidence>
<accession>A0ABP0X0S4</accession>
<dbReference type="InterPro" id="IPR008906">
    <property type="entry name" value="HATC_C_dom"/>
</dbReference>
<feature type="domain" description="HAT C-terminal dimerisation" evidence="2">
    <location>
        <begin position="14"/>
        <end position="81"/>
    </location>
</feature>
<evidence type="ECO:0000256" key="1">
    <source>
        <dbReference type="SAM" id="MobiDB-lite"/>
    </source>
</evidence>
<evidence type="ECO:0000259" key="2">
    <source>
        <dbReference type="Pfam" id="PF05699"/>
    </source>
</evidence>
<protein>
    <recommendedName>
        <fullName evidence="2">HAT C-terminal dimerisation domain-containing protein</fullName>
    </recommendedName>
</protein>
<feature type="region of interest" description="Disordered" evidence="1">
    <location>
        <begin position="124"/>
        <end position="157"/>
    </location>
</feature>
<keyword evidence="4" id="KW-1185">Reference proteome</keyword>
<reference evidence="3" key="1">
    <citation type="submission" date="2024-02" db="EMBL/GenBank/DDBJ databases">
        <authorList>
            <consortium name="ELIXIR-Norway"/>
            <consortium name="Elixir Norway"/>
        </authorList>
    </citation>
    <scope>NUCLEOTIDE SEQUENCE</scope>
</reference>
<proteinExistence type="predicted"/>
<evidence type="ECO:0000313" key="4">
    <source>
        <dbReference type="Proteomes" id="UP001497444"/>
    </source>
</evidence>
<dbReference type="Pfam" id="PF05699">
    <property type="entry name" value="Dimer_Tnp_hAT"/>
    <property type="match status" value="1"/>
</dbReference>
<dbReference type="EMBL" id="OZ020100">
    <property type="protein sequence ID" value="CAK9272719.1"/>
    <property type="molecule type" value="Genomic_DNA"/>
</dbReference>
<feature type="compositionally biased region" description="Basic and acidic residues" evidence="1">
    <location>
        <begin position="125"/>
        <end position="136"/>
    </location>
</feature>
<dbReference type="SUPFAM" id="SSF53098">
    <property type="entry name" value="Ribonuclease H-like"/>
    <property type="match status" value="1"/>
</dbReference>
<sequence>MGSPAYGVADPKELASPLRFWDFVKFAFKGLRLARLALVILSIVTNMATCERLFSELMQIHTARRNRLKPDKVKKLSIVRQAVRKKNAIELQSQEVSASTPGRIIEAKERKIVGVVDDGDQENSVDIRMEEERVEQKEDDQEQDGEEEKEEKHVEESIDHVMFEWSSILGLGMGEVDANDDEGLEFVEVGQVRQSWPTGNVPN</sequence>